<dbReference type="STRING" id="1448321.A0A317WX81"/>
<dbReference type="PANTHER" id="PTHR28155:SF1">
    <property type="entry name" value="DNA-DIRECTED RNA POLYMERASE I SUBUNIT RPA34.5-DOMAIN-CONTAINING PROTEIN"/>
    <property type="match status" value="1"/>
</dbReference>
<gene>
    <name evidence="2" type="ORF">BO70DRAFT_358442</name>
</gene>
<keyword evidence="3" id="KW-1185">Reference proteome</keyword>
<feature type="compositionally biased region" description="Basic and acidic residues" evidence="1">
    <location>
        <begin position="281"/>
        <end position="299"/>
    </location>
</feature>
<dbReference type="OrthoDB" id="76224at2759"/>
<reference evidence="2 3" key="1">
    <citation type="submission" date="2016-12" db="EMBL/GenBank/DDBJ databases">
        <title>The genomes of Aspergillus section Nigri reveals drivers in fungal speciation.</title>
        <authorList>
            <consortium name="DOE Joint Genome Institute"/>
            <person name="Vesth T.C."/>
            <person name="Nybo J."/>
            <person name="Theobald S."/>
            <person name="Brandl J."/>
            <person name="Frisvad J.C."/>
            <person name="Nielsen K.F."/>
            <person name="Lyhne E.K."/>
            <person name="Kogle M.E."/>
            <person name="Kuo A."/>
            <person name="Riley R."/>
            <person name="Clum A."/>
            <person name="Nolan M."/>
            <person name="Lipzen A."/>
            <person name="Salamov A."/>
            <person name="Henrissat B."/>
            <person name="Wiebenga A."/>
            <person name="De Vries R.P."/>
            <person name="Grigoriev I.V."/>
            <person name="Mortensen U.H."/>
            <person name="Andersen M.R."/>
            <person name="Baker S.E."/>
        </authorList>
    </citation>
    <scope>NUCLEOTIDE SEQUENCE [LARGE SCALE GENOMIC DNA]</scope>
    <source>
        <strain evidence="2 3">CBS 117.55</strain>
    </source>
</reference>
<evidence type="ECO:0000256" key="1">
    <source>
        <dbReference type="SAM" id="MobiDB-lite"/>
    </source>
</evidence>
<sequence>MARKSDKTAVVETEDVRMSRSPSPESESGSESEVSNSEVESSSESGSESGSDEESSSEQPPKKVSFAAPKPYKAPFGFKTLKQQAPPKSSVSSLLSDLRGKQVLHITAPDYLPLSKIEEVSLAKIMRGTPVLKHKGVQYGIPIESLRQPELNGKALHLYDPKTKTYYSTTATDIPTYHIQELIDMPDVSAENSVLEAVKGQVKPPRKQPKNLKMRFRPVGSGAAPPETIGSSSEESEGEQPTFKVPRGVEVEREERKRKNRPTEGDNETQVGATPRKKSKKEAAEAEEKKKKSSKPRDDKKRKKAEKA</sequence>
<dbReference type="Proteomes" id="UP000247233">
    <property type="component" value="Unassembled WGS sequence"/>
</dbReference>
<feature type="region of interest" description="Disordered" evidence="1">
    <location>
        <begin position="1"/>
        <end position="69"/>
    </location>
</feature>
<dbReference type="GO" id="GO:0006360">
    <property type="term" value="P:transcription by RNA polymerase I"/>
    <property type="evidence" value="ECO:0007669"/>
    <property type="project" value="InterPro"/>
</dbReference>
<evidence type="ECO:0000313" key="2">
    <source>
        <dbReference type="EMBL" id="PWY91004.1"/>
    </source>
</evidence>
<dbReference type="PANTHER" id="PTHR28155">
    <property type="entry name" value="ACR243WP"/>
    <property type="match status" value="1"/>
</dbReference>
<evidence type="ECO:0008006" key="4">
    <source>
        <dbReference type="Google" id="ProtNLM"/>
    </source>
</evidence>
<dbReference type="Pfam" id="PF08208">
    <property type="entry name" value="RNA_polI_A34"/>
    <property type="match status" value="1"/>
</dbReference>
<dbReference type="AlphaFoldDB" id="A0A317WX81"/>
<dbReference type="GeneID" id="37064534"/>
<feature type="compositionally biased region" description="Basic and acidic residues" evidence="1">
    <location>
        <begin position="1"/>
        <end position="18"/>
    </location>
</feature>
<feature type="compositionally biased region" description="Basic and acidic residues" evidence="1">
    <location>
        <begin position="247"/>
        <end position="264"/>
    </location>
</feature>
<protein>
    <recommendedName>
        <fullName evidence="4">DNA-directed RNA polymerase I subunit RPA34.5</fullName>
    </recommendedName>
</protein>
<accession>A0A317WX81</accession>
<organism evidence="2 3">
    <name type="scientific">Aspergillus heteromorphus CBS 117.55</name>
    <dbReference type="NCBI Taxonomy" id="1448321"/>
    <lineage>
        <taxon>Eukaryota</taxon>
        <taxon>Fungi</taxon>
        <taxon>Dikarya</taxon>
        <taxon>Ascomycota</taxon>
        <taxon>Pezizomycotina</taxon>
        <taxon>Eurotiomycetes</taxon>
        <taxon>Eurotiomycetidae</taxon>
        <taxon>Eurotiales</taxon>
        <taxon>Aspergillaceae</taxon>
        <taxon>Aspergillus</taxon>
        <taxon>Aspergillus subgen. Circumdati</taxon>
    </lineage>
</organism>
<feature type="region of interest" description="Disordered" evidence="1">
    <location>
        <begin position="199"/>
        <end position="308"/>
    </location>
</feature>
<proteinExistence type="predicted"/>
<comment type="caution">
    <text evidence="2">The sequence shown here is derived from an EMBL/GenBank/DDBJ whole genome shotgun (WGS) entry which is preliminary data.</text>
</comment>
<feature type="compositionally biased region" description="Basic residues" evidence="1">
    <location>
        <begin position="204"/>
        <end position="216"/>
    </location>
</feature>
<dbReference type="InterPro" id="IPR013240">
    <property type="entry name" value="DNA-dir_RNA_pol1_su_RPA34"/>
</dbReference>
<dbReference type="EMBL" id="MSFL01000002">
    <property type="protein sequence ID" value="PWY91004.1"/>
    <property type="molecule type" value="Genomic_DNA"/>
</dbReference>
<dbReference type="RefSeq" id="XP_025403447.1">
    <property type="nucleotide sequence ID" value="XM_025542297.1"/>
</dbReference>
<feature type="compositionally biased region" description="Low complexity" evidence="1">
    <location>
        <begin position="19"/>
        <end position="49"/>
    </location>
</feature>
<evidence type="ECO:0000313" key="3">
    <source>
        <dbReference type="Proteomes" id="UP000247233"/>
    </source>
</evidence>
<dbReference type="VEuPathDB" id="FungiDB:BO70DRAFT_358442"/>
<name>A0A317WX81_9EURO</name>
<dbReference type="InterPro" id="IPR053263">
    <property type="entry name" value="Euk_RPA34_RNAP_subunit"/>
</dbReference>